<dbReference type="HAMAP" id="MF_00436">
    <property type="entry name" value="Hfq"/>
    <property type="match status" value="1"/>
</dbReference>
<accession>A0A974GW06</accession>
<evidence type="ECO:0000313" key="6">
    <source>
        <dbReference type="Proteomes" id="UP000611629"/>
    </source>
</evidence>
<dbReference type="RefSeq" id="WP_179237258.1">
    <property type="nucleotide sequence ID" value="NZ_JACBNQ010000003.1"/>
</dbReference>
<evidence type="ECO:0000256" key="2">
    <source>
        <dbReference type="ARBA" id="ARBA00023016"/>
    </source>
</evidence>
<sequence length="78" mass="8970">MNNINLQDSFLNNVRKEKTTITIFLNNGYKLTGTVIGFDNYVVFIETDKGQQLVYKHAITSILPFRQVRLFNNETAGE</sequence>
<evidence type="ECO:0000313" key="5">
    <source>
        <dbReference type="EMBL" id="NYB73570.1"/>
    </source>
</evidence>
<dbReference type="PANTHER" id="PTHR34772">
    <property type="entry name" value="RNA-BINDING PROTEIN HFQ"/>
    <property type="match status" value="1"/>
</dbReference>
<comment type="subunit">
    <text evidence="3">Homohexamer.</text>
</comment>
<dbReference type="Pfam" id="PF17209">
    <property type="entry name" value="Hfq"/>
    <property type="match status" value="1"/>
</dbReference>
<dbReference type="Gene3D" id="2.30.30.100">
    <property type="match status" value="1"/>
</dbReference>
<keyword evidence="6" id="KW-1185">Reference proteome</keyword>
<protein>
    <recommendedName>
        <fullName evidence="3">RNA-binding protein Hfq</fullName>
    </recommendedName>
</protein>
<proteinExistence type="inferred from homology"/>
<dbReference type="PANTHER" id="PTHR34772:SF1">
    <property type="entry name" value="RNA-BINDING PROTEIN HFQ"/>
    <property type="match status" value="1"/>
</dbReference>
<dbReference type="EMBL" id="JACBNQ010000003">
    <property type="protein sequence ID" value="NYB73570.1"/>
    <property type="molecule type" value="Genomic_DNA"/>
</dbReference>
<dbReference type="InterPro" id="IPR005001">
    <property type="entry name" value="Hfq"/>
</dbReference>
<dbReference type="GO" id="GO:0045974">
    <property type="term" value="P:regulation of translation, ncRNA-mediated"/>
    <property type="evidence" value="ECO:0007669"/>
    <property type="project" value="TreeGrafter"/>
</dbReference>
<dbReference type="GO" id="GO:0005829">
    <property type="term" value="C:cytosol"/>
    <property type="evidence" value="ECO:0007669"/>
    <property type="project" value="TreeGrafter"/>
</dbReference>
<name>A0A974GW06_SEDHY</name>
<organism evidence="5 6">
    <name type="scientific">Sedimentibacter hydroxybenzoicus DSM 7310</name>
    <dbReference type="NCBI Taxonomy" id="1123245"/>
    <lineage>
        <taxon>Bacteria</taxon>
        <taxon>Bacillati</taxon>
        <taxon>Bacillota</taxon>
        <taxon>Tissierellia</taxon>
        <taxon>Sedimentibacter</taxon>
    </lineage>
</organism>
<dbReference type="NCBIfam" id="TIGR02383">
    <property type="entry name" value="Hfq"/>
    <property type="match status" value="1"/>
</dbReference>
<evidence type="ECO:0000256" key="1">
    <source>
        <dbReference type="ARBA" id="ARBA00022884"/>
    </source>
</evidence>
<dbReference type="GO" id="GO:0003723">
    <property type="term" value="F:RNA binding"/>
    <property type="evidence" value="ECO:0007669"/>
    <property type="project" value="UniProtKB-UniRule"/>
</dbReference>
<evidence type="ECO:0000256" key="3">
    <source>
        <dbReference type="HAMAP-Rule" id="MF_00436"/>
    </source>
</evidence>
<dbReference type="CDD" id="cd01716">
    <property type="entry name" value="Hfq"/>
    <property type="match status" value="1"/>
</dbReference>
<dbReference type="InterPro" id="IPR047575">
    <property type="entry name" value="Sm"/>
</dbReference>
<evidence type="ECO:0000259" key="4">
    <source>
        <dbReference type="PROSITE" id="PS52002"/>
    </source>
</evidence>
<dbReference type="PROSITE" id="PS52002">
    <property type="entry name" value="SM"/>
    <property type="match status" value="1"/>
</dbReference>
<reference evidence="5" key="1">
    <citation type="submission" date="2020-07" db="EMBL/GenBank/DDBJ databases">
        <title>Genomic analysis of a strain of Sedimentibacter Hydroxybenzoicus DSM7310.</title>
        <authorList>
            <person name="Ma S."/>
        </authorList>
    </citation>
    <scope>NUCLEOTIDE SEQUENCE</scope>
    <source>
        <strain evidence="5">DSM 7310</strain>
    </source>
</reference>
<keyword evidence="1 3" id="KW-0694">RNA-binding</keyword>
<dbReference type="NCBIfam" id="NF001602">
    <property type="entry name" value="PRK00395.1"/>
    <property type="match status" value="1"/>
</dbReference>
<dbReference type="InterPro" id="IPR010920">
    <property type="entry name" value="LSM_dom_sf"/>
</dbReference>
<comment type="caution">
    <text evidence="5">The sequence shown here is derived from an EMBL/GenBank/DDBJ whole genome shotgun (WGS) entry which is preliminary data.</text>
</comment>
<dbReference type="SUPFAM" id="SSF50182">
    <property type="entry name" value="Sm-like ribonucleoproteins"/>
    <property type="match status" value="1"/>
</dbReference>
<dbReference type="Proteomes" id="UP000611629">
    <property type="component" value="Unassembled WGS sequence"/>
</dbReference>
<dbReference type="AlphaFoldDB" id="A0A974GW06"/>
<dbReference type="GO" id="GO:0043487">
    <property type="term" value="P:regulation of RNA stability"/>
    <property type="evidence" value="ECO:0007669"/>
    <property type="project" value="TreeGrafter"/>
</dbReference>
<gene>
    <name evidence="3 5" type="primary">hfq</name>
    <name evidence="5" type="ORF">HZF24_05390</name>
</gene>
<keyword evidence="2 3" id="KW-0346">Stress response</keyword>
<comment type="similarity">
    <text evidence="3">Belongs to the Hfq family.</text>
</comment>
<feature type="domain" description="Sm" evidence="4">
    <location>
        <begin position="8"/>
        <end position="68"/>
    </location>
</feature>
<comment type="function">
    <text evidence="3">RNA chaperone that binds small regulatory RNA (sRNAs) and mRNAs to facilitate mRNA translational regulation in response to envelope stress, environmental stress and changes in metabolite concentrations. Also binds with high specificity to tRNAs.</text>
</comment>
<dbReference type="GO" id="GO:0006355">
    <property type="term" value="P:regulation of DNA-templated transcription"/>
    <property type="evidence" value="ECO:0007669"/>
    <property type="project" value="InterPro"/>
</dbReference>